<organism evidence="4 5">
    <name type="scientific">Piloderma croceum (strain F 1598)</name>
    <dbReference type="NCBI Taxonomy" id="765440"/>
    <lineage>
        <taxon>Eukaryota</taxon>
        <taxon>Fungi</taxon>
        <taxon>Dikarya</taxon>
        <taxon>Basidiomycota</taxon>
        <taxon>Agaricomycotina</taxon>
        <taxon>Agaricomycetes</taxon>
        <taxon>Agaricomycetidae</taxon>
        <taxon>Atheliales</taxon>
        <taxon>Atheliaceae</taxon>
        <taxon>Piloderma</taxon>
    </lineage>
</organism>
<dbReference type="InParanoid" id="A0A0C3CAY6"/>
<dbReference type="Proteomes" id="UP000054166">
    <property type="component" value="Unassembled WGS sequence"/>
</dbReference>
<reference evidence="4 5" key="1">
    <citation type="submission" date="2014-04" db="EMBL/GenBank/DDBJ databases">
        <authorList>
            <consortium name="DOE Joint Genome Institute"/>
            <person name="Kuo A."/>
            <person name="Tarkka M."/>
            <person name="Buscot F."/>
            <person name="Kohler A."/>
            <person name="Nagy L.G."/>
            <person name="Floudas D."/>
            <person name="Copeland A."/>
            <person name="Barry K.W."/>
            <person name="Cichocki N."/>
            <person name="Veneault-Fourrey C."/>
            <person name="LaButti K."/>
            <person name="Lindquist E.A."/>
            <person name="Lipzen A."/>
            <person name="Lundell T."/>
            <person name="Morin E."/>
            <person name="Murat C."/>
            <person name="Sun H."/>
            <person name="Tunlid A."/>
            <person name="Henrissat B."/>
            <person name="Grigoriev I.V."/>
            <person name="Hibbett D.S."/>
            <person name="Martin F."/>
            <person name="Nordberg H.P."/>
            <person name="Cantor M.N."/>
            <person name="Hua S.X."/>
        </authorList>
    </citation>
    <scope>NUCLEOTIDE SEQUENCE [LARGE SCALE GENOMIC DNA]</scope>
    <source>
        <strain evidence="4 5">F 1598</strain>
    </source>
</reference>
<gene>
    <name evidence="4" type="ORF">PILCRDRAFT_290181</name>
</gene>
<accession>A0A0C3CAY6</accession>
<evidence type="ECO:0000256" key="1">
    <source>
        <dbReference type="ARBA" id="ARBA00009199"/>
    </source>
</evidence>
<dbReference type="GO" id="GO:0016787">
    <property type="term" value="F:hydrolase activity"/>
    <property type="evidence" value="ECO:0007669"/>
    <property type="project" value="UniProtKB-KW"/>
</dbReference>
<evidence type="ECO:0000313" key="5">
    <source>
        <dbReference type="Proteomes" id="UP000054166"/>
    </source>
</evidence>
<feature type="domain" description="Amidase" evidence="3">
    <location>
        <begin position="83"/>
        <end position="253"/>
    </location>
</feature>
<dbReference type="Gene3D" id="3.90.1300.10">
    <property type="entry name" value="Amidase signature (AS) domain"/>
    <property type="match status" value="1"/>
</dbReference>
<reference evidence="5" key="2">
    <citation type="submission" date="2015-01" db="EMBL/GenBank/DDBJ databases">
        <title>Evolutionary Origins and Diversification of the Mycorrhizal Mutualists.</title>
        <authorList>
            <consortium name="DOE Joint Genome Institute"/>
            <consortium name="Mycorrhizal Genomics Consortium"/>
            <person name="Kohler A."/>
            <person name="Kuo A."/>
            <person name="Nagy L.G."/>
            <person name="Floudas D."/>
            <person name="Copeland A."/>
            <person name="Barry K.W."/>
            <person name="Cichocki N."/>
            <person name="Veneault-Fourrey C."/>
            <person name="LaButti K."/>
            <person name="Lindquist E.A."/>
            <person name="Lipzen A."/>
            <person name="Lundell T."/>
            <person name="Morin E."/>
            <person name="Murat C."/>
            <person name="Riley R."/>
            <person name="Ohm R."/>
            <person name="Sun H."/>
            <person name="Tunlid A."/>
            <person name="Henrissat B."/>
            <person name="Grigoriev I.V."/>
            <person name="Hibbett D.S."/>
            <person name="Martin F."/>
        </authorList>
    </citation>
    <scope>NUCLEOTIDE SEQUENCE [LARGE SCALE GENOMIC DNA]</scope>
    <source>
        <strain evidence="5">F 1598</strain>
    </source>
</reference>
<dbReference type="EMBL" id="KN832980">
    <property type="protein sequence ID" value="KIM86867.1"/>
    <property type="molecule type" value="Genomic_DNA"/>
</dbReference>
<evidence type="ECO:0000259" key="3">
    <source>
        <dbReference type="Pfam" id="PF01425"/>
    </source>
</evidence>
<evidence type="ECO:0000256" key="2">
    <source>
        <dbReference type="ARBA" id="ARBA00022801"/>
    </source>
</evidence>
<dbReference type="STRING" id="765440.A0A0C3CAY6"/>
<protein>
    <recommendedName>
        <fullName evidence="3">Amidase domain-containing protein</fullName>
    </recommendedName>
</protein>
<proteinExistence type="inferred from homology"/>
<keyword evidence="5" id="KW-1185">Reference proteome</keyword>
<dbReference type="InterPro" id="IPR023631">
    <property type="entry name" value="Amidase_dom"/>
</dbReference>
<sequence>MVKDPSSHSACKHEWERIALQKRNDQENALAKFADWRINVLKPTSDVSQLPLKKLTDGEQSIVNCDATTLADLIRKRVYTSVEVVFAFAKAAVVSQDATNYLTEIFIEEALDRAQELDKHLEVSGNVVGPLHGVPVSIKDHIKIMGLDMSTGNISRAYKEYADKDAVVVDILRKAGAVLFVKTQNPQSYSSLETTNNICGRTINPFNTKFTSGGSSGSESASISCHGSNLGVGADIGCSIRVPAAHCSLHGLKALN</sequence>
<dbReference type="InterPro" id="IPR036928">
    <property type="entry name" value="AS_sf"/>
</dbReference>
<dbReference type="OrthoDB" id="6428749at2759"/>
<dbReference type="HOGENOM" id="CLU_009600_9_0_1"/>
<keyword evidence="2" id="KW-0378">Hydrolase</keyword>
<name>A0A0C3CAY6_PILCF</name>
<evidence type="ECO:0000313" key="4">
    <source>
        <dbReference type="EMBL" id="KIM86867.1"/>
    </source>
</evidence>
<dbReference type="SUPFAM" id="SSF75304">
    <property type="entry name" value="Amidase signature (AS) enzymes"/>
    <property type="match status" value="1"/>
</dbReference>
<comment type="similarity">
    <text evidence="1">Belongs to the amidase family.</text>
</comment>
<dbReference type="PANTHER" id="PTHR46072">
    <property type="entry name" value="AMIDASE-RELATED-RELATED"/>
    <property type="match status" value="1"/>
</dbReference>
<dbReference type="AlphaFoldDB" id="A0A0C3CAY6"/>
<dbReference type="Pfam" id="PF01425">
    <property type="entry name" value="Amidase"/>
    <property type="match status" value="1"/>
</dbReference>